<dbReference type="EMBL" id="JAJJMB010012509">
    <property type="protein sequence ID" value="KAI3876148.1"/>
    <property type="molecule type" value="Genomic_DNA"/>
</dbReference>
<keyword evidence="9" id="KW-1185">Reference proteome</keyword>
<dbReference type="InterPro" id="IPR050814">
    <property type="entry name" value="Myo-inositol_Transporter"/>
</dbReference>
<dbReference type="Gene3D" id="1.20.1250.20">
    <property type="entry name" value="MFS general substrate transporter like domains"/>
    <property type="match status" value="2"/>
</dbReference>
<evidence type="ECO:0000256" key="4">
    <source>
        <dbReference type="ARBA" id="ARBA00022989"/>
    </source>
</evidence>
<feature type="transmembrane region" description="Helical" evidence="6">
    <location>
        <begin position="290"/>
        <end position="312"/>
    </location>
</feature>
<feature type="domain" description="Major facilitator superfamily (MFS) profile" evidence="7">
    <location>
        <begin position="1"/>
        <end position="316"/>
    </location>
</feature>
<sequence>MYLGIAGAQILIFLTIYISEISPSAIRGALVSTVFLQIAGGQLLYHLLNRISSSTTQEIHTWHWLLATSLPIIHIIVYIAGVLPESPRWLYRNGYKQLAEVSLKLMRRSSCEVFKDVTAMELSLVEEVDEVEERQQENELTSLDDVLTRRIIVGFGSLVTQQLVGISMIMHYNYAIFHLTTNRYNSKIINGNADTVISMVSSVGDENRDFWYNTDEERATCMGLLALLALAMYIIFHLLGIGTVPWIINTEIYPMKYKAVSLAMANIAYWSSKMIVQDLLFDSLGSYLSVAQTLFMLCLISAVVGLFIYFYIPETKRLQLEDVEKALLRQEKCNTMDDYHQKMENSRMFSLLGNYSIMSLVSNSRKIR</sequence>
<protein>
    <recommendedName>
        <fullName evidence="7">Major facilitator superfamily (MFS) profile domain-containing protein</fullName>
    </recommendedName>
</protein>
<accession>A0AAD4SAS0</accession>
<keyword evidence="3 6" id="KW-0812">Transmembrane</keyword>
<gene>
    <name evidence="8" type="ORF">MKW98_029100</name>
</gene>
<dbReference type="InterPro" id="IPR036259">
    <property type="entry name" value="MFS_trans_sf"/>
</dbReference>
<dbReference type="InterPro" id="IPR020846">
    <property type="entry name" value="MFS_dom"/>
</dbReference>
<dbReference type="SUPFAM" id="SSF103473">
    <property type="entry name" value="MFS general substrate transporter"/>
    <property type="match status" value="1"/>
</dbReference>
<dbReference type="GO" id="GO:0016020">
    <property type="term" value="C:membrane"/>
    <property type="evidence" value="ECO:0007669"/>
    <property type="project" value="UniProtKB-SubCell"/>
</dbReference>
<evidence type="ECO:0000256" key="5">
    <source>
        <dbReference type="ARBA" id="ARBA00023136"/>
    </source>
</evidence>
<dbReference type="GO" id="GO:0005366">
    <property type="term" value="F:myo-inositol:proton symporter activity"/>
    <property type="evidence" value="ECO:0007669"/>
    <property type="project" value="TreeGrafter"/>
</dbReference>
<feature type="transmembrane region" description="Helical" evidence="6">
    <location>
        <begin position="151"/>
        <end position="174"/>
    </location>
</feature>
<comment type="subcellular location">
    <subcellularLocation>
        <location evidence="1">Membrane</location>
        <topology evidence="1">Multi-pass membrane protein</topology>
    </subcellularLocation>
</comment>
<reference evidence="8" key="1">
    <citation type="submission" date="2022-04" db="EMBL/GenBank/DDBJ databases">
        <title>A functionally conserved STORR gene fusion in Papaver species that diverged 16.8 million years ago.</title>
        <authorList>
            <person name="Catania T."/>
        </authorList>
    </citation>
    <scope>NUCLEOTIDE SEQUENCE</scope>
    <source>
        <strain evidence="8">S-188037</strain>
    </source>
</reference>
<evidence type="ECO:0000256" key="2">
    <source>
        <dbReference type="ARBA" id="ARBA00022448"/>
    </source>
</evidence>
<evidence type="ECO:0000256" key="6">
    <source>
        <dbReference type="SAM" id="Phobius"/>
    </source>
</evidence>
<evidence type="ECO:0000256" key="1">
    <source>
        <dbReference type="ARBA" id="ARBA00004141"/>
    </source>
</evidence>
<evidence type="ECO:0000256" key="3">
    <source>
        <dbReference type="ARBA" id="ARBA00022692"/>
    </source>
</evidence>
<organism evidence="8 9">
    <name type="scientific">Papaver atlanticum</name>
    <dbReference type="NCBI Taxonomy" id="357466"/>
    <lineage>
        <taxon>Eukaryota</taxon>
        <taxon>Viridiplantae</taxon>
        <taxon>Streptophyta</taxon>
        <taxon>Embryophyta</taxon>
        <taxon>Tracheophyta</taxon>
        <taxon>Spermatophyta</taxon>
        <taxon>Magnoliopsida</taxon>
        <taxon>Ranunculales</taxon>
        <taxon>Papaveraceae</taxon>
        <taxon>Papaveroideae</taxon>
        <taxon>Papaver</taxon>
    </lineage>
</organism>
<dbReference type="PROSITE" id="PS50850">
    <property type="entry name" value="MFS"/>
    <property type="match status" value="1"/>
</dbReference>
<keyword evidence="4 6" id="KW-1133">Transmembrane helix</keyword>
<comment type="caution">
    <text evidence="8">The sequence shown here is derived from an EMBL/GenBank/DDBJ whole genome shotgun (WGS) entry which is preliminary data.</text>
</comment>
<dbReference type="AlphaFoldDB" id="A0AAD4SAS0"/>
<dbReference type="Pfam" id="PF00083">
    <property type="entry name" value="Sugar_tr"/>
    <property type="match status" value="2"/>
</dbReference>
<dbReference type="Proteomes" id="UP001202328">
    <property type="component" value="Unassembled WGS sequence"/>
</dbReference>
<dbReference type="PANTHER" id="PTHR48020:SF12">
    <property type="entry name" value="PROTON MYO-INOSITOL COTRANSPORTER"/>
    <property type="match status" value="1"/>
</dbReference>
<dbReference type="PANTHER" id="PTHR48020">
    <property type="entry name" value="PROTON MYO-INOSITOL COTRANSPORTER"/>
    <property type="match status" value="1"/>
</dbReference>
<proteinExistence type="predicted"/>
<name>A0AAD4SAS0_9MAGN</name>
<feature type="transmembrane region" description="Helical" evidence="6">
    <location>
        <begin position="60"/>
        <end position="83"/>
    </location>
</feature>
<keyword evidence="2" id="KW-0813">Transport</keyword>
<evidence type="ECO:0000313" key="8">
    <source>
        <dbReference type="EMBL" id="KAI3876148.1"/>
    </source>
</evidence>
<evidence type="ECO:0000313" key="9">
    <source>
        <dbReference type="Proteomes" id="UP001202328"/>
    </source>
</evidence>
<feature type="transmembrane region" description="Helical" evidence="6">
    <location>
        <begin position="28"/>
        <end position="48"/>
    </location>
</feature>
<dbReference type="InterPro" id="IPR005828">
    <property type="entry name" value="MFS_sugar_transport-like"/>
</dbReference>
<keyword evidence="5 6" id="KW-0472">Membrane</keyword>
<evidence type="ECO:0000259" key="7">
    <source>
        <dbReference type="PROSITE" id="PS50850"/>
    </source>
</evidence>
<feature type="transmembrane region" description="Helical" evidence="6">
    <location>
        <begin position="224"/>
        <end position="248"/>
    </location>
</feature>